<keyword evidence="2 4" id="KW-0807">Transducer</keyword>
<reference evidence="7" key="1">
    <citation type="journal article" date="2014" name="Int. J. Syst. Evol. Microbiol.">
        <title>Complete genome sequence of Corynebacterium casei LMG S-19264T (=DSM 44701T), isolated from a smear-ripened cheese.</title>
        <authorList>
            <consortium name="US DOE Joint Genome Institute (JGI-PGF)"/>
            <person name="Walter F."/>
            <person name="Albersmeier A."/>
            <person name="Kalinowski J."/>
            <person name="Ruckert C."/>
        </authorList>
    </citation>
    <scope>NUCLEOTIDE SEQUENCE</scope>
    <source>
        <strain evidence="7">NBRC 110071</strain>
    </source>
</reference>
<dbReference type="PANTHER" id="PTHR32089">
    <property type="entry name" value="METHYL-ACCEPTING CHEMOTAXIS PROTEIN MCPB"/>
    <property type="match status" value="1"/>
</dbReference>
<evidence type="ECO:0000256" key="1">
    <source>
        <dbReference type="ARBA" id="ARBA00004370"/>
    </source>
</evidence>
<dbReference type="Pfam" id="PF00015">
    <property type="entry name" value="MCPsignal"/>
    <property type="match status" value="1"/>
</dbReference>
<sequence length="619" mass="68445">MELGQHLSVRHKHIIILLLVAVGFLITGGLSRYSSESLHQLHELANTLETLSEQVLELRKTEKDFLARKDAAYIEEFNRLYDTTKATSSEFERGLVVQLQDSALNLSDMKRELDSYQQSFNALAQYQQTIGLDHKSGLYGALRGSIHQVEAVIQNQPMLLFEMLMLRRHEKDFMLRRDSKYIDKFNQSIETFKTKVPVSLKAEIIPILSDYQTQFMTLYEAEKMKGLSHKDGLHGTLRAAAHNLETIFSSVKEELKVAIHDQTETVTAILYGTLALLAVITLFSVLLVSNSISVSLNKLIQYVLSLINDDELAHRVQSKTNELDILESAFNGLNQKLSHAISEIKTSANSITDVATEMSVMTEQVNLSTAEQHMKVEQSATAMEEMSCAIQEVARNAQGTANFVGTVNEKLNETTTISGMAQDAIRTLQEEVQNSVSAIGQLEDTSADIETLLDSIQDIADQTNMLALNAAIEAARAGDHGRGFAVVADEVRTLSARTHSATEEVRSTLSQFKEVIANVVASVSLSSEKGAKGQHQADQAIQMMREMTQKVAEISMMNIQIATSVEEQTAAANELNSYIHDIFESSKSLKEHSEQTSLATVRLGEVVNDINTSASAFAV</sequence>
<dbReference type="SMART" id="SM00283">
    <property type="entry name" value="MA"/>
    <property type="match status" value="1"/>
</dbReference>
<dbReference type="CDD" id="cd11386">
    <property type="entry name" value="MCP_signal"/>
    <property type="match status" value="1"/>
</dbReference>
<dbReference type="SUPFAM" id="SSF58104">
    <property type="entry name" value="Methyl-accepting chemotaxis protein (MCP) signaling domain"/>
    <property type="match status" value="1"/>
</dbReference>
<dbReference type="GO" id="GO:0006935">
    <property type="term" value="P:chemotaxis"/>
    <property type="evidence" value="ECO:0007669"/>
    <property type="project" value="UniProtKB-ARBA"/>
</dbReference>
<evidence type="ECO:0000259" key="6">
    <source>
        <dbReference type="PROSITE" id="PS50111"/>
    </source>
</evidence>
<dbReference type="SMART" id="SM01358">
    <property type="entry name" value="HBM"/>
    <property type="match status" value="1"/>
</dbReference>
<dbReference type="Proteomes" id="UP001161389">
    <property type="component" value="Unassembled WGS sequence"/>
</dbReference>
<comment type="similarity">
    <text evidence="3">Belongs to the methyl-accepting chemotaxis (MCP) protein family.</text>
</comment>
<dbReference type="FunFam" id="1.10.287.950:FF:000001">
    <property type="entry name" value="Methyl-accepting chemotaxis sensory transducer"/>
    <property type="match status" value="1"/>
</dbReference>
<evidence type="ECO:0000313" key="7">
    <source>
        <dbReference type="EMBL" id="GLQ31097.1"/>
    </source>
</evidence>
<dbReference type="PANTHER" id="PTHR32089:SF112">
    <property type="entry name" value="LYSOZYME-LIKE PROTEIN-RELATED"/>
    <property type="match status" value="1"/>
</dbReference>
<organism evidence="7 8">
    <name type="scientific">Litoribrevibacter albus</name>
    <dbReference type="NCBI Taxonomy" id="1473156"/>
    <lineage>
        <taxon>Bacteria</taxon>
        <taxon>Pseudomonadati</taxon>
        <taxon>Pseudomonadota</taxon>
        <taxon>Gammaproteobacteria</taxon>
        <taxon>Oceanospirillales</taxon>
        <taxon>Oceanospirillaceae</taxon>
        <taxon>Litoribrevibacter</taxon>
    </lineage>
</organism>
<keyword evidence="8" id="KW-1185">Reference proteome</keyword>
<keyword evidence="5" id="KW-1133">Transmembrane helix</keyword>
<accession>A0AA37SAH6</accession>
<proteinExistence type="inferred from homology"/>
<protein>
    <submittedName>
        <fullName evidence="7">Methyl-accepting chemotaxis protein</fullName>
    </submittedName>
</protein>
<dbReference type="AlphaFoldDB" id="A0AA37SAH6"/>
<dbReference type="InterPro" id="IPR004089">
    <property type="entry name" value="MCPsignal_dom"/>
</dbReference>
<comment type="caution">
    <text evidence="7">The sequence shown here is derived from an EMBL/GenBank/DDBJ whole genome shotgun (WGS) entry which is preliminary data.</text>
</comment>
<dbReference type="GO" id="GO:0007165">
    <property type="term" value="P:signal transduction"/>
    <property type="evidence" value="ECO:0007669"/>
    <property type="project" value="UniProtKB-KW"/>
</dbReference>
<dbReference type="RefSeq" id="WP_284380587.1">
    <property type="nucleotide sequence ID" value="NZ_BSNM01000011.1"/>
</dbReference>
<evidence type="ECO:0000256" key="2">
    <source>
        <dbReference type="ARBA" id="ARBA00023224"/>
    </source>
</evidence>
<evidence type="ECO:0000313" key="8">
    <source>
        <dbReference type="Proteomes" id="UP001161389"/>
    </source>
</evidence>
<keyword evidence="5" id="KW-0472">Membrane</keyword>
<evidence type="ECO:0000256" key="3">
    <source>
        <dbReference type="ARBA" id="ARBA00029447"/>
    </source>
</evidence>
<dbReference type="GO" id="GO:0016020">
    <property type="term" value="C:membrane"/>
    <property type="evidence" value="ECO:0007669"/>
    <property type="project" value="UniProtKB-SubCell"/>
</dbReference>
<evidence type="ECO:0000256" key="4">
    <source>
        <dbReference type="PROSITE-ProRule" id="PRU00284"/>
    </source>
</evidence>
<gene>
    <name evidence="7" type="ORF">GCM10007876_15760</name>
</gene>
<dbReference type="InterPro" id="IPR032255">
    <property type="entry name" value="HBM"/>
</dbReference>
<dbReference type="PROSITE" id="PS50111">
    <property type="entry name" value="CHEMOTAXIS_TRANSDUC_2"/>
    <property type="match status" value="1"/>
</dbReference>
<dbReference type="EMBL" id="BSNM01000011">
    <property type="protein sequence ID" value="GLQ31097.1"/>
    <property type="molecule type" value="Genomic_DNA"/>
</dbReference>
<feature type="transmembrane region" description="Helical" evidence="5">
    <location>
        <begin position="12"/>
        <end position="30"/>
    </location>
</feature>
<comment type="subcellular location">
    <subcellularLocation>
        <location evidence="1">Membrane</location>
    </subcellularLocation>
</comment>
<reference evidence="7" key="2">
    <citation type="submission" date="2023-01" db="EMBL/GenBank/DDBJ databases">
        <title>Draft genome sequence of Litoribrevibacter albus strain NBRC 110071.</title>
        <authorList>
            <person name="Sun Q."/>
            <person name="Mori K."/>
        </authorList>
    </citation>
    <scope>NUCLEOTIDE SEQUENCE</scope>
    <source>
        <strain evidence="7">NBRC 110071</strain>
    </source>
</reference>
<dbReference type="Gene3D" id="1.10.287.950">
    <property type="entry name" value="Methyl-accepting chemotaxis protein"/>
    <property type="match status" value="1"/>
</dbReference>
<feature type="transmembrane region" description="Helical" evidence="5">
    <location>
        <begin position="268"/>
        <end position="288"/>
    </location>
</feature>
<keyword evidence="5" id="KW-0812">Transmembrane</keyword>
<name>A0AA37SAH6_9GAMM</name>
<feature type="domain" description="Methyl-accepting transducer" evidence="6">
    <location>
        <begin position="347"/>
        <end position="583"/>
    </location>
</feature>
<evidence type="ECO:0000256" key="5">
    <source>
        <dbReference type="SAM" id="Phobius"/>
    </source>
</evidence>